<reference evidence="3" key="1">
    <citation type="journal article" date="2019" name="Int. J. Syst. Evol. Microbiol.">
        <title>The Global Catalogue of Microorganisms (GCM) 10K type strain sequencing project: providing services to taxonomists for standard genome sequencing and annotation.</title>
        <authorList>
            <consortium name="The Broad Institute Genomics Platform"/>
            <consortium name="The Broad Institute Genome Sequencing Center for Infectious Disease"/>
            <person name="Wu L."/>
            <person name="Ma J."/>
        </authorList>
    </citation>
    <scope>NUCLEOTIDE SEQUENCE [LARGE SCALE GENOMIC DNA]</scope>
    <source>
        <strain evidence="3">JCM 7356</strain>
    </source>
</reference>
<dbReference type="InterPro" id="IPR038721">
    <property type="entry name" value="IS701-like_DDE_dom"/>
</dbReference>
<accession>A0ABP5RVN6</accession>
<organism evidence="2 3">
    <name type="scientific">Kitasatospora cystarginea</name>
    <dbReference type="NCBI Taxonomy" id="58350"/>
    <lineage>
        <taxon>Bacteria</taxon>
        <taxon>Bacillati</taxon>
        <taxon>Actinomycetota</taxon>
        <taxon>Actinomycetes</taxon>
        <taxon>Kitasatosporales</taxon>
        <taxon>Streptomycetaceae</taxon>
        <taxon>Kitasatospora</taxon>
    </lineage>
</organism>
<gene>
    <name evidence="2" type="ORF">GCM10010430_70400</name>
</gene>
<protein>
    <recommendedName>
        <fullName evidence="1">Transposase IS701-like DDE domain-containing protein</fullName>
    </recommendedName>
</protein>
<feature type="domain" description="Transposase IS701-like DDE" evidence="1">
    <location>
        <begin position="2"/>
        <end position="69"/>
    </location>
</feature>
<evidence type="ECO:0000313" key="3">
    <source>
        <dbReference type="Proteomes" id="UP001500305"/>
    </source>
</evidence>
<name>A0ABP5RVN6_9ACTN</name>
<dbReference type="Pfam" id="PF13546">
    <property type="entry name" value="DDE_5"/>
    <property type="match status" value="1"/>
</dbReference>
<evidence type="ECO:0000259" key="1">
    <source>
        <dbReference type="Pfam" id="PF13546"/>
    </source>
</evidence>
<dbReference type="Proteomes" id="UP001500305">
    <property type="component" value="Unassembled WGS sequence"/>
</dbReference>
<proteinExistence type="predicted"/>
<dbReference type="EMBL" id="BAAATR010000049">
    <property type="protein sequence ID" value="GAA2274321.1"/>
    <property type="molecule type" value="Genomic_DNA"/>
</dbReference>
<sequence>MPGWPYSFVAALESGRTSWCALPDAVRLGLADDATAVTAAQLRDVVERLTQAEHWRPGDPEILIVMDSGDAAAEAAWMDNPCEETKEAFASVGAEPCFHPCWRTVDNRFEATVGVREAARATA</sequence>
<evidence type="ECO:0000313" key="2">
    <source>
        <dbReference type="EMBL" id="GAA2274321.1"/>
    </source>
</evidence>
<keyword evidence="3" id="KW-1185">Reference proteome</keyword>
<comment type="caution">
    <text evidence="2">The sequence shown here is derived from an EMBL/GenBank/DDBJ whole genome shotgun (WGS) entry which is preliminary data.</text>
</comment>